<evidence type="ECO:0000313" key="3">
    <source>
        <dbReference type="EMBL" id="KAK9749596.1"/>
    </source>
</evidence>
<dbReference type="AlphaFoldDB" id="A0AAW1MQD5"/>
<organism evidence="3 4">
    <name type="scientific">Saponaria officinalis</name>
    <name type="common">Common soapwort</name>
    <name type="synonym">Lychnis saponaria</name>
    <dbReference type="NCBI Taxonomy" id="3572"/>
    <lineage>
        <taxon>Eukaryota</taxon>
        <taxon>Viridiplantae</taxon>
        <taxon>Streptophyta</taxon>
        <taxon>Embryophyta</taxon>
        <taxon>Tracheophyta</taxon>
        <taxon>Spermatophyta</taxon>
        <taxon>Magnoliopsida</taxon>
        <taxon>eudicotyledons</taxon>
        <taxon>Gunneridae</taxon>
        <taxon>Pentapetalae</taxon>
        <taxon>Caryophyllales</taxon>
        <taxon>Caryophyllaceae</taxon>
        <taxon>Caryophylleae</taxon>
        <taxon>Saponaria</taxon>
    </lineage>
</organism>
<feature type="region of interest" description="Disordered" evidence="1">
    <location>
        <begin position="62"/>
        <end position="95"/>
    </location>
</feature>
<dbReference type="PANTHER" id="PTHR34794:SF1">
    <property type="entry name" value="OS10G0101800 PROTEIN"/>
    <property type="match status" value="1"/>
</dbReference>
<name>A0AAW1MQD5_SAPOF</name>
<proteinExistence type="predicted"/>
<dbReference type="EMBL" id="JBDFQZ010000002">
    <property type="protein sequence ID" value="KAK9749596.1"/>
    <property type="molecule type" value="Genomic_DNA"/>
</dbReference>
<feature type="compositionally biased region" description="Low complexity" evidence="1">
    <location>
        <begin position="31"/>
        <end position="40"/>
    </location>
</feature>
<accession>A0AAW1MQD5</accession>
<comment type="caution">
    <text evidence="3">The sequence shown here is derived from an EMBL/GenBank/DDBJ whole genome shotgun (WGS) entry which is preliminary data.</text>
</comment>
<evidence type="ECO:0000313" key="4">
    <source>
        <dbReference type="Proteomes" id="UP001443914"/>
    </source>
</evidence>
<feature type="compositionally biased region" description="Polar residues" evidence="1">
    <location>
        <begin position="72"/>
        <end position="84"/>
    </location>
</feature>
<dbReference type="Proteomes" id="UP001443914">
    <property type="component" value="Unassembled WGS sequence"/>
</dbReference>
<protein>
    <recommendedName>
        <fullName evidence="2">VQ domain-containing protein</fullName>
    </recommendedName>
</protein>
<evidence type="ECO:0000259" key="2">
    <source>
        <dbReference type="Pfam" id="PF05678"/>
    </source>
</evidence>
<sequence>MVAYSSSEEMKHQYDLNSLQKSSRIIKKPPTAAATTTTTANGQQQPKVYKVQPIHFRELVQKLTGAQPGGAVQQSQPRRQSTLQRVAPPPLPINPHYLQLQTQAQAQTRVAEKQVSCNVEQNTTLDKREAWEGLTELTLSPNFQAWFNFAMLSPGPAPVSH</sequence>
<keyword evidence="4" id="KW-1185">Reference proteome</keyword>
<dbReference type="PANTHER" id="PTHR34794">
    <property type="entry name" value="EXPRESSED PROTEIN"/>
    <property type="match status" value="1"/>
</dbReference>
<dbReference type="Pfam" id="PF05678">
    <property type="entry name" value="VQ"/>
    <property type="match status" value="1"/>
</dbReference>
<evidence type="ECO:0000256" key="1">
    <source>
        <dbReference type="SAM" id="MobiDB-lite"/>
    </source>
</evidence>
<dbReference type="InterPro" id="IPR039610">
    <property type="entry name" value="VQ29"/>
</dbReference>
<feature type="region of interest" description="Disordered" evidence="1">
    <location>
        <begin position="1"/>
        <end position="48"/>
    </location>
</feature>
<dbReference type="InterPro" id="IPR008889">
    <property type="entry name" value="VQ"/>
</dbReference>
<feature type="domain" description="VQ" evidence="2">
    <location>
        <begin position="45"/>
        <end position="68"/>
    </location>
</feature>
<gene>
    <name evidence="3" type="ORF">RND81_02G137100</name>
</gene>
<reference evidence="3" key="1">
    <citation type="submission" date="2024-03" db="EMBL/GenBank/DDBJ databases">
        <title>WGS assembly of Saponaria officinalis var. Norfolk2.</title>
        <authorList>
            <person name="Jenkins J."/>
            <person name="Shu S."/>
            <person name="Grimwood J."/>
            <person name="Barry K."/>
            <person name="Goodstein D."/>
            <person name="Schmutz J."/>
            <person name="Leebens-Mack J."/>
            <person name="Osbourn A."/>
        </authorList>
    </citation>
    <scope>NUCLEOTIDE SEQUENCE [LARGE SCALE GENOMIC DNA]</scope>
    <source>
        <strain evidence="3">JIC</strain>
    </source>
</reference>